<evidence type="ECO:0000313" key="3">
    <source>
        <dbReference type="Proteomes" id="UP001301958"/>
    </source>
</evidence>
<feature type="compositionally biased region" description="Low complexity" evidence="1">
    <location>
        <begin position="165"/>
        <end position="175"/>
    </location>
</feature>
<feature type="compositionally biased region" description="Basic and acidic residues" evidence="1">
    <location>
        <begin position="188"/>
        <end position="207"/>
    </location>
</feature>
<sequence length="207" mass="22430">MSTPGPASSEVTHWKCCRCKSWIEIEVKVCTSCKPPHEKCGNCDEQTLFNPLGRDSMPDLNIGGNSRRSQQSQHQGGKSLQKKDKHPRGSSHQPIPQSSHQQQPPSTPSPKPHKASTNASIQNLLKTPSPKPGRSGASKKPSIANLTSTPSPSGTHASQHHASGHHQGQPSSSGANTGAGNEFVYDENLERWVPRSQFDPEGKRRAR</sequence>
<gene>
    <name evidence="2" type="ORF">QBC38DRAFT_527970</name>
</gene>
<proteinExistence type="predicted"/>
<feature type="region of interest" description="Disordered" evidence="1">
    <location>
        <begin position="52"/>
        <end position="207"/>
    </location>
</feature>
<feature type="compositionally biased region" description="Low complexity" evidence="1">
    <location>
        <begin position="63"/>
        <end position="79"/>
    </location>
</feature>
<feature type="compositionally biased region" description="Polar residues" evidence="1">
    <location>
        <begin position="115"/>
        <end position="126"/>
    </location>
</feature>
<feature type="compositionally biased region" description="Low complexity" evidence="1">
    <location>
        <begin position="90"/>
        <end position="104"/>
    </location>
</feature>
<organism evidence="2 3">
    <name type="scientific">Podospora fimiseda</name>
    <dbReference type="NCBI Taxonomy" id="252190"/>
    <lineage>
        <taxon>Eukaryota</taxon>
        <taxon>Fungi</taxon>
        <taxon>Dikarya</taxon>
        <taxon>Ascomycota</taxon>
        <taxon>Pezizomycotina</taxon>
        <taxon>Sordariomycetes</taxon>
        <taxon>Sordariomycetidae</taxon>
        <taxon>Sordariales</taxon>
        <taxon>Podosporaceae</taxon>
        <taxon>Podospora</taxon>
    </lineage>
</organism>
<evidence type="ECO:0000313" key="2">
    <source>
        <dbReference type="EMBL" id="KAK4226903.1"/>
    </source>
</evidence>
<accession>A0AAN7BP30</accession>
<dbReference type="EMBL" id="MU865340">
    <property type="protein sequence ID" value="KAK4226903.1"/>
    <property type="molecule type" value="Genomic_DNA"/>
</dbReference>
<reference evidence="2" key="1">
    <citation type="journal article" date="2023" name="Mol. Phylogenet. Evol.">
        <title>Genome-scale phylogeny and comparative genomics of the fungal order Sordariales.</title>
        <authorList>
            <person name="Hensen N."/>
            <person name="Bonometti L."/>
            <person name="Westerberg I."/>
            <person name="Brannstrom I.O."/>
            <person name="Guillou S."/>
            <person name="Cros-Aarteil S."/>
            <person name="Calhoun S."/>
            <person name="Haridas S."/>
            <person name="Kuo A."/>
            <person name="Mondo S."/>
            <person name="Pangilinan J."/>
            <person name="Riley R."/>
            <person name="LaButti K."/>
            <person name="Andreopoulos B."/>
            <person name="Lipzen A."/>
            <person name="Chen C."/>
            <person name="Yan M."/>
            <person name="Daum C."/>
            <person name="Ng V."/>
            <person name="Clum A."/>
            <person name="Steindorff A."/>
            <person name="Ohm R.A."/>
            <person name="Martin F."/>
            <person name="Silar P."/>
            <person name="Natvig D.O."/>
            <person name="Lalanne C."/>
            <person name="Gautier V."/>
            <person name="Ament-Velasquez S.L."/>
            <person name="Kruys A."/>
            <person name="Hutchinson M.I."/>
            <person name="Powell A.J."/>
            <person name="Barry K."/>
            <person name="Miller A.N."/>
            <person name="Grigoriev I.V."/>
            <person name="Debuchy R."/>
            <person name="Gladieux P."/>
            <person name="Hiltunen Thoren M."/>
            <person name="Johannesson H."/>
        </authorList>
    </citation>
    <scope>NUCLEOTIDE SEQUENCE</scope>
    <source>
        <strain evidence="2">CBS 990.96</strain>
    </source>
</reference>
<evidence type="ECO:0000256" key="1">
    <source>
        <dbReference type="SAM" id="MobiDB-lite"/>
    </source>
</evidence>
<reference evidence="2" key="2">
    <citation type="submission" date="2023-05" db="EMBL/GenBank/DDBJ databases">
        <authorList>
            <consortium name="Lawrence Berkeley National Laboratory"/>
            <person name="Steindorff A."/>
            <person name="Hensen N."/>
            <person name="Bonometti L."/>
            <person name="Westerberg I."/>
            <person name="Brannstrom I.O."/>
            <person name="Guillou S."/>
            <person name="Cros-Aarteil S."/>
            <person name="Calhoun S."/>
            <person name="Haridas S."/>
            <person name="Kuo A."/>
            <person name="Mondo S."/>
            <person name="Pangilinan J."/>
            <person name="Riley R."/>
            <person name="Labutti K."/>
            <person name="Andreopoulos B."/>
            <person name="Lipzen A."/>
            <person name="Chen C."/>
            <person name="Yanf M."/>
            <person name="Daum C."/>
            <person name="Ng V."/>
            <person name="Clum A."/>
            <person name="Ohm R."/>
            <person name="Martin F."/>
            <person name="Silar P."/>
            <person name="Natvig D."/>
            <person name="Lalanne C."/>
            <person name="Gautier V."/>
            <person name="Ament-Velasquez S.L."/>
            <person name="Kruys A."/>
            <person name="Hutchinson M.I."/>
            <person name="Powell A.J."/>
            <person name="Barry K."/>
            <person name="Miller A.N."/>
            <person name="Grigoriev I.V."/>
            <person name="Debuchy R."/>
            <person name="Gladieux P."/>
            <person name="Thoren M.H."/>
            <person name="Johannesson H."/>
        </authorList>
    </citation>
    <scope>NUCLEOTIDE SEQUENCE</scope>
    <source>
        <strain evidence="2">CBS 990.96</strain>
    </source>
</reference>
<keyword evidence="3" id="KW-1185">Reference proteome</keyword>
<comment type="caution">
    <text evidence="2">The sequence shown here is derived from an EMBL/GenBank/DDBJ whole genome shotgun (WGS) entry which is preliminary data.</text>
</comment>
<feature type="compositionally biased region" description="Polar residues" evidence="1">
    <location>
        <begin position="144"/>
        <end position="155"/>
    </location>
</feature>
<protein>
    <submittedName>
        <fullName evidence="2">Uncharacterized protein</fullName>
    </submittedName>
</protein>
<dbReference type="AlphaFoldDB" id="A0AAN7BP30"/>
<name>A0AAN7BP30_9PEZI</name>
<dbReference type="Proteomes" id="UP001301958">
    <property type="component" value="Unassembled WGS sequence"/>
</dbReference>